<feature type="transmembrane region" description="Helical" evidence="1">
    <location>
        <begin position="406"/>
        <end position="425"/>
    </location>
</feature>
<evidence type="ECO:0000313" key="2">
    <source>
        <dbReference type="EMBL" id="RNA68539.1"/>
    </source>
</evidence>
<dbReference type="RefSeq" id="WP_122896064.1">
    <property type="nucleotide sequence ID" value="NZ_RHIB01000001.1"/>
</dbReference>
<feature type="transmembrane region" description="Helical" evidence="1">
    <location>
        <begin position="246"/>
        <end position="266"/>
    </location>
</feature>
<feature type="transmembrane region" description="Helical" evidence="1">
    <location>
        <begin position="68"/>
        <end position="91"/>
    </location>
</feature>
<feature type="transmembrane region" description="Helical" evidence="1">
    <location>
        <begin position="367"/>
        <end position="386"/>
    </location>
</feature>
<feature type="transmembrane region" description="Helical" evidence="1">
    <location>
        <begin position="155"/>
        <end position="174"/>
    </location>
</feature>
<feature type="transmembrane region" description="Helical" evidence="1">
    <location>
        <begin position="214"/>
        <end position="234"/>
    </location>
</feature>
<accession>A0A3M7TTC8</accession>
<dbReference type="OrthoDB" id="8874697at2"/>
<protein>
    <submittedName>
        <fullName evidence="2">Uncharacterized protein</fullName>
    </submittedName>
</protein>
<dbReference type="Proteomes" id="UP000278746">
    <property type="component" value="Unassembled WGS sequence"/>
</dbReference>
<feature type="transmembrane region" description="Helical" evidence="1">
    <location>
        <begin position="341"/>
        <end position="361"/>
    </location>
</feature>
<keyword evidence="3" id="KW-1185">Reference proteome</keyword>
<keyword evidence="1" id="KW-1133">Transmembrane helix</keyword>
<gene>
    <name evidence="2" type="ORF">EBO34_00770</name>
</gene>
<feature type="transmembrane region" description="Helical" evidence="1">
    <location>
        <begin position="493"/>
        <end position="511"/>
    </location>
</feature>
<feature type="transmembrane region" description="Helical" evidence="1">
    <location>
        <begin position="12"/>
        <end position="30"/>
    </location>
</feature>
<feature type="transmembrane region" description="Helical" evidence="1">
    <location>
        <begin position="278"/>
        <end position="301"/>
    </location>
</feature>
<evidence type="ECO:0000256" key="1">
    <source>
        <dbReference type="SAM" id="Phobius"/>
    </source>
</evidence>
<feature type="transmembrane region" description="Helical" evidence="1">
    <location>
        <begin position="128"/>
        <end position="149"/>
    </location>
</feature>
<organism evidence="2 3">
    <name type="scientific">Alteribacter keqinensis</name>
    <dbReference type="NCBI Taxonomy" id="2483800"/>
    <lineage>
        <taxon>Bacteria</taxon>
        <taxon>Bacillati</taxon>
        <taxon>Bacillota</taxon>
        <taxon>Bacilli</taxon>
        <taxon>Bacillales</taxon>
        <taxon>Bacillaceae</taxon>
        <taxon>Alteribacter</taxon>
    </lineage>
</organism>
<keyword evidence="1" id="KW-0472">Membrane</keyword>
<feature type="transmembrane region" description="Helical" evidence="1">
    <location>
        <begin position="186"/>
        <end position="208"/>
    </location>
</feature>
<dbReference type="EMBL" id="RHIB01000001">
    <property type="protein sequence ID" value="RNA68539.1"/>
    <property type="molecule type" value="Genomic_DNA"/>
</dbReference>
<proteinExistence type="predicted"/>
<comment type="caution">
    <text evidence="2">The sequence shown here is derived from an EMBL/GenBank/DDBJ whole genome shotgun (WGS) entry which is preliminary data.</text>
</comment>
<feature type="transmembrane region" description="Helical" evidence="1">
    <location>
        <begin position="461"/>
        <end position="481"/>
    </location>
</feature>
<name>A0A3M7TTC8_9BACI</name>
<sequence>METVDQITNLQLLNQFWIILLFLIPIVLISRTVVAGTRYSPILIIVIFGLAMGYLLESSGVSTPGLENFPFIDLMAKTTIIALTVSFFVGGQELRKILGKKSLEEGDDMVVPSDEEVILGTGRTQLFFILRAFFLLFGIQGLMHLMLGTGSEDMLASYYPLVAWIGLVGAIILIDNKARISNKHLYLRKGVIEIIVIIGILLGSYVVAQTVAPLIALPQIFFAMMIAAGLGAVFYQWKFGPTLRSLLFAGIPVVLAANFLIGGSRISDAFAIPGVNAVLVYGFFGQLLWMFGGIALLMFFARTANARNLAPGMAGALSHSGLTGACTAGDFGKTAATRAPIMINIPFFGHVFVFSVLAVSAERGSLWMGPALAIVAIGVFLTILSLKNLQKSGGEDRKEVTALMQFSFGWQLCAVFGGLAFLGISSLSMDYGAMAQASAISHFGLFAAIQEGMFGSEAATLIPFIFSMPFLVHPLVFFMFGKAMENGGEMPVKPVYVMALIGLAGIILALFI</sequence>
<reference evidence="2 3" key="1">
    <citation type="submission" date="2018-10" db="EMBL/GenBank/DDBJ databases">
        <title>Bacillus Keqinensis sp. nov., a moderately halophilic bacterium isolated from a saline-alkaline lake.</title>
        <authorList>
            <person name="Wang H."/>
        </authorList>
    </citation>
    <scope>NUCLEOTIDE SEQUENCE [LARGE SCALE GENOMIC DNA]</scope>
    <source>
        <strain evidence="2 3">KQ-3</strain>
    </source>
</reference>
<dbReference type="AlphaFoldDB" id="A0A3M7TTC8"/>
<evidence type="ECO:0000313" key="3">
    <source>
        <dbReference type="Proteomes" id="UP000278746"/>
    </source>
</evidence>
<feature type="transmembrane region" description="Helical" evidence="1">
    <location>
        <begin position="39"/>
        <end position="56"/>
    </location>
</feature>
<keyword evidence="1" id="KW-0812">Transmembrane</keyword>